<dbReference type="RefSeq" id="XP_024721160.1">
    <property type="nucleotide sequence ID" value="XM_024865055.1"/>
</dbReference>
<dbReference type="InParanoid" id="A0A2T3B2M6"/>
<keyword evidence="2" id="KW-1185">Reference proteome</keyword>
<gene>
    <name evidence="1" type="ORF">M430DRAFT_244116</name>
</gene>
<protein>
    <submittedName>
        <fullName evidence="1">Uncharacterized protein</fullName>
    </submittedName>
</protein>
<dbReference type="Proteomes" id="UP000241818">
    <property type="component" value="Unassembled WGS sequence"/>
</dbReference>
<sequence length="180" mass="20290">MEFQTRNSRTNMGNWSVTFFFILQTSSTTRVPIVKPARRAGLGMQKNRTLLPGFTLMPRHRLSVAERRSVQQRKCEGKGINACYTPFMKKEVCFQHLQLCLDDGSQSVIVYSIHASSLLGLLYFRVSSTKARGSMNTLEALCQTSKTFDCMHAKLARNTLFSNLGTLAAHLTRFVCANGW</sequence>
<evidence type="ECO:0000313" key="2">
    <source>
        <dbReference type="Proteomes" id="UP000241818"/>
    </source>
</evidence>
<organism evidence="1 2">
    <name type="scientific">Amorphotheca resinae ATCC 22711</name>
    <dbReference type="NCBI Taxonomy" id="857342"/>
    <lineage>
        <taxon>Eukaryota</taxon>
        <taxon>Fungi</taxon>
        <taxon>Dikarya</taxon>
        <taxon>Ascomycota</taxon>
        <taxon>Pezizomycotina</taxon>
        <taxon>Leotiomycetes</taxon>
        <taxon>Helotiales</taxon>
        <taxon>Amorphothecaceae</taxon>
        <taxon>Amorphotheca</taxon>
    </lineage>
</organism>
<dbReference type="AlphaFoldDB" id="A0A2T3B2M6"/>
<accession>A0A2T3B2M6</accession>
<name>A0A2T3B2M6_AMORE</name>
<dbReference type="EMBL" id="KZ679011">
    <property type="protein sequence ID" value="PSS18808.1"/>
    <property type="molecule type" value="Genomic_DNA"/>
</dbReference>
<reference evidence="1 2" key="1">
    <citation type="journal article" date="2018" name="New Phytol.">
        <title>Comparative genomics and transcriptomics depict ericoid mycorrhizal fungi as versatile saprotrophs and plant mutualists.</title>
        <authorList>
            <person name="Martino E."/>
            <person name="Morin E."/>
            <person name="Grelet G.A."/>
            <person name="Kuo A."/>
            <person name="Kohler A."/>
            <person name="Daghino S."/>
            <person name="Barry K.W."/>
            <person name="Cichocki N."/>
            <person name="Clum A."/>
            <person name="Dockter R.B."/>
            <person name="Hainaut M."/>
            <person name="Kuo R.C."/>
            <person name="LaButti K."/>
            <person name="Lindahl B.D."/>
            <person name="Lindquist E.A."/>
            <person name="Lipzen A."/>
            <person name="Khouja H.R."/>
            <person name="Magnuson J."/>
            <person name="Murat C."/>
            <person name="Ohm R.A."/>
            <person name="Singer S.W."/>
            <person name="Spatafora J.W."/>
            <person name="Wang M."/>
            <person name="Veneault-Fourrey C."/>
            <person name="Henrissat B."/>
            <person name="Grigoriev I.V."/>
            <person name="Martin F.M."/>
            <person name="Perotto S."/>
        </authorList>
    </citation>
    <scope>NUCLEOTIDE SEQUENCE [LARGE SCALE GENOMIC DNA]</scope>
    <source>
        <strain evidence="1 2">ATCC 22711</strain>
    </source>
</reference>
<dbReference type="GeneID" id="36573136"/>
<proteinExistence type="predicted"/>
<evidence type="ECO:0000313" key="1">
    <source>
        <dbReference type="EMBL" id="PSS18808.1"/>
    </source>
</evidence>